<dbReference type="Gene3D" id="3.40.50.620">
    <property type="entry name" value="HUPs"/>
    <property type="match status" value="1"/>
</dbReference>
<feature type="binding site" evidence="19">
    <location>
        <begin position="184"/>
        <end position="185"/>
    </location>
    <ligand>
        <name>ATP</name>
        <dbReference type="ChEBI" id="CHEBI:30616"/>
    </ligand>
</feature>
<dbReference type="GO" id="GO:0052837">
    <property type="term" value="P:thiazole biosynthetic process"/>
    <property type="evidence" value="ECO:0007669"/>
    <property type="project" value="TreeGrafter"/>
</dbReference>
<dbReference type="InterPro" id="IPR054173">
    <property type="entry name" value="ThiI_fer"/>
</dbReference>
<dbReference type="InterPro" id="IPR049962">
    <property type="entry name" value="THUMP_ThiI"/>
</dbReference>
<dbReference type="EC" id="2.8.1.4" evidence="14 19"/>
<evidence type="ECO:0000256" key="2">
    <source>
        <dbReference type="ARBA" id="ARBA00004948"/>
    </source>
</evidence>
<accession>A0A926IBR3</accession>
<dbReference type="InterPro" id="IPR003720">
    <property type="entry name" value="tRNA_STrfase"/>
</dbReference>
<dbReference type="Proteomes" id="UP000660861">
    <property type="component" value="Unassembled WGS sequence"/>
</dbReference>
<comment type="catalytic activity">
    <reaction evidence="11 19">
        <text>[ThiS sulfur-carrier protein]-C-terminal Gly-Gly-AMP + S-sulfanyl-L-cysteinyl-[cysteine desulfurase] + AH2 = [ThiS sulfur-carrier protein]-C-terminal-Gly-aminoethanethioate + L-cysteinyl-[cysteine desulfurase] + A + AMP + 2 H(+)</text>
        <dbReference type="Rhea" id="RHEA:43340"/>
        <dbReference type="Rhea" id="RHEA-COMP:12157"/>
        <dbReference type="Rhea" id="RHEA-COMP:12158"/>
        <dbReference type="Rhea" id="RHEA-COMP:12910"/>
        <dbReference type="Rhea" id="RHEA-COMP:19908"/>
        <dbReference type="ChEBI" id="CHEBI:13193"/>
        <dbReference type="ChEBI" id="CHEBI:15378"/>
        <dbReference type="ChEBI" id="CHEBI:17499"/>
        <dbReference type="ChEBI" id="CHEBI:29950"/>
        <dbReference type="ChEBI" id="CHEBI:61963"/>
        <dbReference type="ChEBI" id="CHEBI:90618"/>
        <dbReference type="ChEBI" id="CHEBI:232372"/>
        <dbReference type="ChEBI" id="CHEBI:456215"/>
    </reaction>
</comment>
<evidence type="ECO:0000256" key="5">
    <source>
        <dbReference type="ARBA" id="ARBA00022679"/>
    </source>
</evidence>
<dbReference type="FunFam" id="3.40.50.620:FF:000053">
    <property type="entry name" value="Probable tRNA sulfurtransferase"/>
    <property type="match status" value="1"/>
</dbReference>
<dbReference type="GO" id="GO:0004810">
    <property type="term" value="F:CCA tRNA nucleotidyltransferase activity"/>
    <property type="evidence" value="ECO:0007669"/>
    <property type="project" value="InterPro"/>
</dbReference>
<comment type="catalytic activity">
    <reaction evidence="10 19">
        <text>[ThiI sulfur-carrier protein]-S-sulfanyl-L-cysteine + a uridine in tRNA + 2 reduced [2Fe-2S]-[ferredoxin] + ATP + H(+) = [ThiI sulfur-carrier protein]-L-cysteine + a 4-thiouridine in tRNA + 2 oxidized [2Fe-2S]-[ferredoxin] + AMP + diphosphate</text>
        <dbReference type="Rhea" id="RHEA:24176"/>
        <dbReference type="Rhea" id="RHEA-COMP:10000"/>
        <dbReference type="Rhea" id="RHEA-COMP:10001"/>
        <dbReference type="Rhea" id="RHEA-COMP:13337"/>
        <dbReference type="Rhea" id="RHEA-COMP:13338"/>
        <dbReference type="Rhea" id="RHEA-COMP:13339"/>
        <dbReference type="Rhea" id="RHEA-COMP:13340"/>
        <dbReference type="ChEBI" id="CHEBI:15378"/>
        <dbReference type="ChEBI" id="CHEBI:29950"/>
        <dbReference type="ChEBI" id="CHEBI:30616"/>
        <dbReference type="ChEBI" id="CHEBI:33019"/>
        <dbReference type="ChEBI" id="CHEBI:33737"/>
        <dbReference type="ChEBI" id="CHEBI:33738"/>
        <dbReference type="ChEBI" id="CHEBI:61963"/>
        <dbReference type="ChEBI" id="CHEBI:65315"/>
        <dbReference type="ChEBI" id="CHEBI:136798"/>
        <dbReference type="ChEBI" id="CHEBI:456215"/>
        <dbReference type="EC" id="2.8.1.4"/>
    </reaction>
</comment>
<evidence type="ECO:0000259" key="20">
    <source>
        <dbReference type="PROSITE" id="PS51165"/>
    </source>
</evidence>
<keyword evidence="9 19" id="KW-0784">Thiamine biosynthesis</keyword>
<evidence type="ECO:0000256" key="1">
    <source>
        <dbReference type="ARBA" id="ARBA00004496"/>
    </source>
</evidence>
<sequence>MKELILLKYGEVALKGLNKSVFESMLMKTCRRRVRDLGEFKIYKAQSTMYCEPVSPDADLDGAFDRLCKVFGFAGLARAVVVEKDFDDIKEKAAVYLADELEDARTFKVEAKRSDKSFPMKSPEISAELGGYLLERFPHLKVDVHHPDLVVTVEVRDFAAYVRGAQIPGAGGMPTGSAGRGMLLISGGIDSPVAGYMMARRGMGLSAIHFVSPPYTSEMAKHKVLELVKKMCAYSGRITTLVVPFTHIQEEIRDKCPEEYFTVIMRRYMMKIAQIAAEQMGCEALITGESVGQVASQTVPALACTDIATDLPVFRPLIGMDKDEIVSIARKIDTFETSILPYEDCCTVFTPKHPRTRPKLGAILHAEEALDEKALIEEAAAGMEQITISI</sequence>
<keyword evidence="4 19" id="KW-0820">tRNA-binding</keyword>
<proteinExistence type="inferred from homology"/>
<feature type="binding site" evidence="19">
    <location>
        <position position="297"/>
    </location>
    <ligand>
        <name>ATP</name>
        <dbReference type="ChEBI" id="CHEBI:30616"/>
    </ligand>
</feature>
<evidence type="ECO:0000256" key="18">
    <source>
        <dbReference type="ARBA" id="ARBA00080570"/>
    </source>
</evidence>
<evidence type="ECO:0000256" key="9">
    <source>
        <dbReference type="ARBA" id="ARBA00022977"/>
    </source>
</evidence>
<evidence type="ECO:0000256" key="17">
    <source>
        <dbReference type="ARBA" id="ARBA00077849"/>
    </source>
</evidence>
<evidence type="ECO:0000256" key="14">
    <source>
        <dbReference type="ARBA" id="ARBA00066827"/>
    </source>
</evidence>
<evidence type="ECO:0000256" key="12">
    <source>
        <dbReference type="ARBA" id="ARBA00058382"/>
    </source>
</evidence>
<feature type="binding site" evidence="19">
    <location>
        <position position="288"/>
    </location>
    <ligand>
        <name>ATP</name>
        <dbReference type="ChEBI" id="CHEBI:30616"/>
    </ligand>
</feature>
<evidence type="ECO:0000256" key="10">
    <source>
        <dbReference type="ARBA" id="ARBA00050570"/>
    </source>
</evidence>
<keyword evidence="8 19" id="KW-0694">RNA-binding</keyword>
<dbReference type="GO" id="GO:0002937">
    <property type="term" value="P:tRNA 4-thiouridine biosynthesis"/>
    <property type="evidence" value="ECO:0007669"/>
    <property type="project" value="TreeGrafter"/>
</dbReference>
<protein>
    <recommendedName>
        <fullName evidence="15 19">Probable tRNA sulfurtransferase</fullName>
        <ecNumber evidence="14 19">2.8.1.4</ecNumber>
    </recommendedName>
    <alternativeName>
        <fullName evidence="16 19">Sulfur carrier protein ThiS sulfurtransferase</fullName>
    </alternativeName>
    <alternativeName>
        <fullName evidence="17 19">Thiamine biosynthesis protein ThiI</fullName>
    </alternativeName>
    <alternativeName>
        <fullName evidence="18 19">tRNA 4-thiouridine synthase</fullName>
    </alternativeName>
</protein>
<dbReference type="NCBIfam" id="TIGR00342">
    <property type="entry name" value="tRNA uracil 4-sulfurtransferase ThiI"/>
    <property type="match status" value="1"/>
</dbReference>
<dbReference type="GO" id="GO:0009229">
    <property type="term" value="P:thiamine diphosphate biosynthetic process"/>
    <property type="evidence" value="ECO:0007669"/>
    <property type="project" value="UniProtKB-UniRule"/>
</dbReference>
<dbReference type="GO" id="GO:0140741">
    <property type="term" value="F:tRNA-uracil-4 sulfurtransferase activity"/>
    <property type="evidence" value="ECO:0007669"/>
    <property type="project" value="UniProtKB-EC"/>
</dbReference>
<evidence type="ECO:0000256" key="8">
    <source>
        <dbReference type="ARBA" id="ARBA00022884"/>
    </source>
</evidence>
<dbReference type="HAMAP" id="MF_00021">
    <property type="entry name" value="ThiI"/>
    <property type="match status" value="1"/>
</dbReference>
<dbReference type="CDD" id="cd11716">
    <property type="entry name" value="THUMP_ThiI"/>
    <property type="match status" value="1"/>
</dbReference>
<dbReference type="CDD" id="cd01712">
    <property type="entry name" value="PPase_ThiI"/>
    <property type="match status" value="1"/>
</dbReference>
<evidence type="ECO:0000256" key="7">
    <source>
        <dbReference type="ARBA" id="ARBA00022840"/>
    </source>
</evidence>
<comment type="caution">
    <text evidence="21">The sequence shown here is derived from an EMBL/GenBank/DDBJ whole genome shotgun (WGS) entry which is preliminary data.</text>
</comment>
<dbReference type="GO" id="GO:0000049">
    <property type="term" value="F:tRNA binding"/>
    <property type="evidence" value="ECO:0007669"/>
    <property type="project" value="UniProtKB-UniRule"/>
</dbReference>
<dbReference type="PANTHER" id="PTHR43209">
    <property type="entry name" value="TRNA SULFURTRANSFERASE"/>
    <property type="match status" value="1"/>
</dbReference>
<dbReference type="Gene3D" id="3.30.2130.30">
    <property type="match status" value="1"/>
</dbReference>
<organism evidence="21 22">
    <name type="scientific">Zongyangia hominis</name>
    <dbReference type="NCBI Taxonomy" id="2763677"/>
    <lineage>
        <taxon>Bacteria</taxon>
        <taxon>Bacillati</taxon>
        <taxon>Bacillota</taxon>
        <taxon>Clostridia</taxon>
        <taxon>Eubacteriales</taxon>
        <taxon>Oscillospiraceae</taxon>
        <taxon>Zongyangia</taxon>
    </lineage>
</organism>
<evidence type="ECO:0000256" key="3">
    <source>
        <dbReference type="ARBA" id="ARBA00022490"/>
    </source>
</evidence>
<keyword evidence="5 19" id="KW-0808">Transferase</keyword>
<dbReference type="GO" id="GO:0005524">
    <property type="term" value="F:ATP binding"/>
    <property type="evidence" value="ECO:0007669"/>
    <property type="project" value="UniProtKB-UniRule"/>
</dbReference>
<dbReference type="InterPro" id="IPR020536">
    <property type="entry name" value="ThiI_AANH"/>
</dbReference>
<dbReference type="InterPro" id="IPR049961">
    <property type="entry name" value="ThiI_N"/>
</dbReference>
<dbReference type="GO" id="GO:0005829">
    <property type="term" value="C:cytosol"/>
    <property type="evidence" value="ECO:0007669"/>
    <property type="project" value="TreeGrafter"/>
</dbReference>
<dbReference type="AlphaFoldDB" id="A0A926IBR3"/>
<comment type="function">
    <text evidence="12 19">Catalyzes the ATP-dependent transfer of a sulfur to tRNA to produce 4-thiouridine in position 8 of tRNAs, which functions as a near-UV photosensor. Also catalyzes the transfer of sulfur to the sulfur carrier protein ThiS, forming ThiS-thiocarboxylate. This is a step in the synthesis of thiazole, in the thiamine biosynthesis pathway. The sulfur is donated as persulfide by IscS.</text>
</comment>
<dbReference type="Pfam" id="PF02926">
    <property type="entry name" value="THUMP"/>
    <property type="match status" value="1"/>
</dbReference>
<evidence type="ECO:0000256" key="15">
    <source>
        <dbReference type="ARBA" id="ARBA00071867"/>
    </source>
</evidence>
<evidence type="ECO:0000313" key="21">
    <source>
        <dbReference type="EMBL" id="MBC8570558.1"/>
    </source>
</evidence>
<dbReference type="Pfam" id="PF22025">
    <property type="entry name" value="ThiI_fer"/>
    <property type="match status" value="1"/>
</dbReference>
<keyword evidence="3 19" id="KW-0963">Cytoplasm</keyword>
<dbReference type="InterPro" id="IPR050102">
    <property type="entry name" value="tRNA_sulfurtransferase_ThiI"/>
</dbReference>
<dbReference type="InterPro" id="IPR014729">
    <property type="entry name" value="Rossmann-like_a/b/a_fold"/>
</dbReference>
<dbReference type="SUPFAM" id="SSF52402">
    <property type="entry name" value="Adenine nucleotide alpha hydrolases-like"/>
    <property type="match status" value="1"/>
</dbReference>
<comment type="subcellular location">
    <subcellularLocation>
        <location evidence="1 19">Cytoplasm</location>
    </subcellularLocation>
</comment>
<keyword evidence="22" id="KW-1185">Reference proteome</keyword>
<dbReference type="SUPFAM" id="SSF143437">
    <property type="entry name" value="THUMP domain-like"/>
    <property type="match status" value="1"/>
</dbReference>
<evidence type="ECO:0000313" key="22">
    <source>
        <dbReference type="Proteomes" id="UP000660861"/>
    </source>
</evidence>
<name>A0A926IBR3_9FIRM</name>
<dbReference type="GO" id="GO:0009228">
    <property type="term" value="P:thiamine biosynthetic process"/>
    <property type="evidence" value="ECO:0007669"/>
    <property type="project" value="UniProtKB-KW"/>
</dbReference>
<dbReference type="PROSITE" id="PS51165">
    <property type="entry name" value="THUMP"/>
    <property type="match status" value="1"/>
</dbReference>
<dbReference type="PANTHER" id="PTHR43209:SF1">
    <property type="entry name" value="TRNA SULFURTRANSFERASE"/>
    <property type="match status" value="1"/>
</dbReference>
<dbReference type="Pfam" id="PF02568">
    <property type="entry name" value="ThiI"/>
    <property type="match status" value="1"/>
</dbReference>
<gene>
    <name evidence="19 21" type="primary">thiI</name>
    <name evidence="21" type="ORF">H8709_06895</name>
</gene>
<dbReference type="RefSeq" id="WP_262397657.1">
    <property type="nucleotide sequence ID" value="NZ_JACRTC010000004.1"/>
</dbReference>
<feature type="domain" description="THUMP" evidence="20">
    <location>
        <begin position="61"/>
        <end position="166"/>
    </location>
</feature>
<feature type="binding site" evidence="19">
    <location>
        <begin position="209"/>
        <end position="210"/>
    </location>
    <ligand>
        <name>ATP</name>
        <dbReference type="ChEBI" id="CHEBI:30616"/>
    </ligand>
</feature>
<evidence type="ECO:0000256" key="19">
    <source>
        <dbReference type="HAMAP-Rule" id="MF_00021"/>
    </source>
</evidence>
<comment type="pathway">
    <text evidence="2 19">Cofactor biosynthesis; thiamine diphosphate biosynthesis.</text>
</comment>
<dbReference type="InterPro" id="IPR004114">
    <property type="entry name" value="THUMP_dom"/>
</dbReference>
<evidence type="ECO:0000256" key="4">
    <source>
        <dbReference type="ARBA" id="ARBA00022555"/>
    </source>
</evidence>
<evidence type="ECO:0000256" key="13">
    <source>
        <dbReference type="ARBA" id="ARBA00061472"/>
    </source>
</evidence>
<keyword evidence="6 19" id="KW-0547">Nucleotide-binding</keyword>
<evidence type="ECO:0000256" key="11">
    <source>
        <dbReference type="ARBA" id="ARBA00052330"/>
    </source>
</evidence>
<dbReference type="SMART" id="SM00981">
    <property type="entry name" value="THUMP"/>
    <property type="match status" value="1"/>
</dbReference>
<evidence type="ECO:0000256" key="6">
    <source>
        <dbReference type="ARBA" id="ARBA00022741"/>
    </source>
</evidence>
<keyword evidence="7 19" id="KW-0067">ATP-binding</keyword>
<dbReference type="EMBL" id="JACRTC010000004">
    <property type="protein sequence ID" value="MBC8570558.1"/>
    <property type="molecule type" value="Genomic_DNA"/>
</dbReference>
<feature type="binding site" evidence="19">
    <location>
        <position position="266"/>
    </location>
    <ligand>
        <name>ATP</name>
        <dbReference type="ChEBI" id="CHEBI:30616"/>
    </ligand>
</feature>
<comment type="similarity">
    <text evidence="13 19">Belongs to the ThiI family.</text>
</comment>
<evidence type="ECO:0000256" key="16">
    <source>
        <dbReference type="ARBA" id="ARBA00075337"/>
    </source>
</evidence>
<reference evidence="21" key="1">
    <citation type="submission" date="2020-08" db="EMBL/GenBank/DDBJ databases">
        <title>Genome public.</title>
        <authorList>
            <person name="Liu C."/>
            <person name="Sun Q."/>
        </authorList>
    </citation>
    <scope>NUCLEOTIDE SEQUENCE</scope>
    <source>
        <strain evidence="21">NSJ-54</strain>
    </source>
</reference>